<organism evidence="1 2">
    <name type="scientific">Pistacia integerrima</name>
    <dbReference type="NCBI Taxonomy" id="434235"/>
    <lineage>
        <taxon>Eukaryota</taxon>
        <taxon>Viridiplantae</taxon>
        <taxon>Streptophyta</taxon>
        <taxon>Embryophyta</taxon>
        <taxon>Tracheophyta</taxon>
        <taxon>Spermatophyta</taxon>
        <taxon>Magnoliopsida</taxon>
        <taxon>eudicotyledons</taxon>
        <taxon>Gunneridae</taxon>
        <taxon>Pentapetalae</taxon>
        <taxon>rosids</taxon>
        <taxon>malvids</taxon>
        <taxon>Sapindales</taxon>
        <taxon>Anacardiaceae</taxon>
        <taxon>Pistacia</taxon>
    </lineage>
</organism>
<protein>
    <submittedName>
        <fullName evidence="1">Uncharacterized protein</fullName>
    </submittedName>
</protein>
<sequence>MAATDRKGLDVALEGRPSKLDDMTDEDWAKQKLADTDWENLDRRALSEIQLNLSDEVLRECLVKRRPQDCGPNWRAYT</sequence>
<dbReference type="Proteomes" id="UP001163603">
    <property type="component" value="Chromosome 4"/>
</dbReference>
<evidence type="ECO:0000313" key="2">
    <source>
        <dbReference type="Proteomes" id="UP001163603"/>
    </source>
</evidence>
<comment type="caution">
    <text evidence="1">The sequence shown here is derived from an EMBL/GenBank/DDBJ whole genome shotgun (WGS) entry which is preliminary data.</text>
</comment>
<accession>A0ACC0YXZ9</accession>
<gene>
    <name evidence="1" type="ORF">Pint_17674</name>
</gene>
<dbReference type="EMBL" id="CM047739">
    <property type="protein sequence ID" value="KAJ0043156.1"/>
    <property type="molecule type" value="Genomic_DNA"/>
</dbReference>
<reference evidence="2" key="1">
    <citation type="journal article" date="2023" name="G3 (Bethesda)">
        <title>Genome assembly and association tests identify interacting loci associated with vigor, precocity, and sex in interspecific pistachio rootstocks.</title>
        <authorList>
            <person name="Palmer W."/>
            <person name="Jacygrad E."/>
            <person name="Sagayaradj S."/>
            <person name="Cavanaugh K."/>
            <person name="Han R."/>
            <person name="Bertier L."/>
            <person name="Beede B."/>
            <person name="Kafkas S."/>
            <person name="Golino D."/>
            <person name="Preece J."/>
            <person name="Michelmore R."/>
        </authorList>
    </citation>
    <scope>NUCLEOTIDE SEQUENCE [LARGE SCALE GENOMIC DNA]</scope>
</reference>
<keyword evidence="2" id="KW-1185">Reference proteome</keyword>
<name>A0ACC0YXZ9_9ROSI</name>
<proteinExistence type="predicted"/>
<evidence type="ECO:0000313" key="1">
    <source>
        <dbReference type="EMBL" id="KAJ0043156.1"/>
    </source>
</evidence>